<reference evidence="2" key="1">
    <citation type="journal article" date="2019" name="Int. J. Syst. Evol. Microbiol.">
        <title>The Global Catalogue of Microorganisms (GCM) 10K type strain sequencing project: providing services to taxonomists for standard genome sequencing and annotation.</title>
        <authorList>
            <consortium name="The Broad Institute Genomics Platform"/>
            <consortium name="The Broad Institute Genome Sequencing Center for Infectious Disease"/>
            <person name="Wu L."/>
            <person name="Ma J."/>
        </authorList>
    </citation>
    <scope>NUCLEOTIDE SEQUENCE [LARGE SCALE GENOMIC DNA]</scope>
    <source>
        <strain evidence="2">JCM 17919</strain>
    </source>
</reference>
<dbReference type="Proteomes" id="UP001501725">
    <property type="component" value="Unassembled WGS sequence"/>
</dbReference>
<sequence>MANFRFAQYDDTHYNLHRLSAVKVVNDNDTYLIAYFVGVADPVVVRKGSTHAYQFIGELHQQSGVDLLRLVR</sequence>
<gene>
    <name evidence="1" type="ORF">GCM10023184_14590</name>
</gene>
<comment type="caution">
    <text evidence="1">The sequence shown here is derived from an EMBL/GenBank/DDBJ whole genome shotgun (WGS) entry which is preliminary data.</text>
</comment>
<proteinExistence type="predicted"/>
<accession>A0ABP8GKM9</accession>
<dbReference type="RefSeq" id="WP_345254699.1">
    <property type="nucleotide sequence ID" value="NZ_BAABGY010000006.1"/>
</dbReference>
<protein>
    <submittedName>
        <fullName evidence="1">Uncharacterized protein</fullName>
    </submittedName>
</protein>
<evidence type="ECO:0000313" key="2">
    <source>
        <dbReference type="Proteomes" id="UP001501725"/>
    </source>
</evidence>
<name>A0ABP8GKM9_9BACT</name>
<dbReference type="EMBL" id="BAABGY010000006">
    <property type="protein sequence ID" value="GAA4326129.1"/>
    <property type="molecule type" value="Genomic_DNA"/>
</dbReference>
<organism evidence="1 2">
    <name type="scientific">Flaviaesturariibacter amylovorans</name>
    <dbReference type="NCBI Taxonomy" id="1084520"/>
    <lineage>
        <taxon>Bacteria</taxon>
        <taxon>Pseudomonadati</taxon>
        <taxon>Bacteroidota</taxon>
        <taxon>Chitinophagia</taxon>
        <taxon>Chitinophagales</taxon>
        <taxon>Chitinophagaceae</taxon>
        <taxon>Flaviaestuariibacter</taxon>
    </lineage>
</organism>
<keyword evidence="2" id="KW-1185">Reference proteome</keyword>
<evidence type="ECO:0000313" key="1">
    <source>
        <dbReference type="EMBL" id="GAA4326129.1"/>
    </source>
</evidence>